<evidence type="ECO:0000313" key="3">
    <source>
        <dbReference type="Proteomes" id="UP000075502"/>
    </source>
</evidence>
<gene>
    <name evidence="2" type="ORF">BE21_42745</name>
</gene>
<proteinExistence type="predicted"/>
<evidence type="ECO:0000256" key="1">
    <source>
        <dbReference type="SAM" id="MobiDB-lite"/>
    </source>
</evidence>
<dbReference type="AlphaFoldDB" id="A0A150TKA0"/>
<dbReference type="EMBL" id="JEME01002169">
    <property type="protein sequence ID" value="KYG05133.1"/>
    <property type="molecule type" value="Genomic_DNA"/>
</dbReference>
<feature type="region of interest" description="Disordered" evidence="1">
    <location>
        <begin position="1"/>
        <end position="41"/>
    </location>
</feature>
<feature type="compositionally biased region" description="Low complexity" evidence="1">
    <location>
        <begin position="78"/>
        <end position="88"/>
    </location>
</feature>
<accession>A0A150TKA0</accession>
<comment type="caution">
    <text evidence="2">The sequence shown here is derived from an EMBL/GenBank/DDBJ whole genome shotgun (WGS) entry which is preliminary data.</text>
</comment>
<evidence type="ECO:0000313" key="2">
    <source>
        <dbReference type="EMBL" id="KYG05133.1"/>
    </source>
</evidence>
<organism evidence="2 3">
    <name type="scientific">Sorangium cellulosum</name>
    <name type="common">Polyangium cellulosum</name>
    <dbReference type="NCBI Taxonomy" id="56"/>
    <lineage>
        <taxon>Bacteria</taxon>
        <taxon>Pseudomonadati</taxon>
        <taxon>Myxococcota</taxon>
        <taxon>Polyangia</taxon>
        <taxon>Polyangiales</taxon>
        <taxon>Polyangiaceae</taxon>
        <taxon>Sorangium</taxon>
    </lineage>
</organism>
<sequence length="353" mass="36817">MADRCPGGLGAGSRRLGPAAAKDRDSSSARRLASRAPRPRGAAGAFACLLAAGLAAACEPAPTSPPAPTPSQSPPVAPLAALPRPAVAETQAPTGAAHASNPLGLPASPIKLDPGRRVFTVSERMLAGAKLGSTLVLYAATVVGFEGDDLIVEGRGGPSYKVHPGYVVPVPDAPRLRPHEPVLTEWNGVMKHGVVTRFVKDKIEVRYTDMDPRTPLAQLKGVRFVVQTEGLAPGNFAAWKDGETWRHVLLVSRLGGPPAESGAVLTSLPSSSARWFALGYGGAALLADESALRPIPVKPRLKLGASVWAEWVGALRPAVVQSAEETGLYTVKFERAGRPVTLGWGLLTPPLQP</sequence>
<name>A0A150TKA0_SORCE</name>
<protein>
    <submittedName>
        <fullName evidence="2">Uncharacterized protein</fullName>
    </submittedName>
</protein>
<reference evidence="2 3" key="1">
    <citation type="submission" date="2014-02" db="EMBL/GenBank/DDBJ databases">
        <title>The small core and large imbalanced accessory genome model reveals a collaborative survival strategy of Sorangium cellulosum strains in nature.</title>
        <authorList>
            <person name="Han K."/>
            <person name="Peng R."/>
            <person name="Blom J."/>
            <person name="Li Y.-Z."/>
        </authorList>
    </citation>
    <scope>NUCLEOTIDE SEQUENCE [LARGE SCALE GENOMIC DNA]</scope>
    <source>
        <strain evidence="2 3">So0007-03</strain>
    </source>
</reference>
<feature type="region of interest" description="Disordered" evidence="1">
    <location>
        <begin position="59"/>
        <end position="106"/>
    </location>
</feature>
<dbReference type="Proteomes" id="UP000075502">
    <property type="component" value="Unassembled WGS sequence"/>
</dbReference>
<feature type="compositionally biased region" description="Low complexity" evidence="1">
    <location>
        <begin position="29"/>
        <end position="41"/>
    </location>
</feature>
<feature type="compositionally biased region" description="Pro residues" evidence="1">
    <location>
        <begin position="62"/>
        <end position="77"/>
    </location>
</feature>